<dbReference type="Proteomes" id="UP001209540">
    <property type="component" value="Unassembled WGS sequence"/>
</dbReference>
<feature type="compositionally biased region" description="Basic residues" evidence="1">
    <location>
        <begin position="709"/>
        <end position="719"/>
    </location>
</feature>
<evidence type="ECO:0000313" key="2">
    <source>
        <dbReference type="EMBL" id="KAI9276792.1"/>
    </source>
</evidence>
<proteinExistence type="predicted"/>
<reference evidence="2" key="2">
    <citation type="submission" date="2023-02" db="EMBL/GenBank/DDBJ databases">
        <authorList>
            <consortium name="DOE Joint Genome Institute"/>
            <person name="Mondo S.J."/>
            <person name="Chang Y."/>
            <person name="Wang Y."/>
            <person name="Ahrendt S."/>
            <person name="Andreopoulos W."/>
            <person name="Barry K."/>
            <person name="Beard J."/>
            <person name="Benny G.L."/>
            <person name="Blankenship S."/>
            <person name="Bonito G."/>
            <person name="Cuomo C."/>
            <person name="Desiro A."/>
            <person name="Gervers K.A."/>
            <person name="Hundley H."/>
            <person name="Kuo A."/>
            <person name="LaButti K."/>
            <person name="Lang B.F."/>
            <person name="Lipzen A."/>
            <person name="O'Donnell K."/>
            <person name="Pangilinan J."/>
            <person name="Reynolds N."/>
            <person name="Sandor L."/>
            <person name="Smith M.W."/>
            <person name="Tsang A."/>
            <person name="Grigoriev I.V."/>
            <person name="Stajich J.E."/>
            <person name="Spatafora J.W."/>
        </authorList>
    </citation>
    <scope>NUCLEOTIDE SEQUENCE</scope>
    <source>
        <strain evidence="2">RSA 2281</strain>
    </source>
</reference>
<gene>
    <name evidence="2" type="ORF">BDA99DRAFT_494146</name>
</gene>
<organism evidence="2 3">
    <name type="scientific">Phascolomyces articulosus</name>
    <dbReference type="NCBI Taxonomy" id="60185"/>
    <lineage>
        <taxon>Eukaryota</taxon>
        <taxon>Fungi</taxon>
        <taxon>Fungi incertae sedis</taxon>
        <taxon>Mucoromycota</taxon>
        <taxon>Mucoromycotina</taxon>
        <taxon>Mucoromycetes</taxon>
        <taxon>Mucorales</taxon>
        <taxon>Lichtheimiaceae</taxon>
        <taxon>Phascolomyces</taxon>
    </lineage>
</organism>
<feature type="compositionally biased region" description="Low complexity" evidence="1">
    <location>
        <begin position="849"/>
        <end position="864"/>
    </location>
</feature>
<comment type="caution">
    <text evidence="2">The sequence shown here is derived from an EMBL/GenBank/DDBJ whole genome shotgun (WGS) entry which is preliminary data.</text>
</comment>
<reference evidence="2" key="1">
    <citation type="journal article" date="2022" name="IScience">
        <title>Evolution of zygomycete secretomes and the origins of terrestrial fungal ecologies.</title>
        <authorList>
            <person name="Chang Y."/>
            <person name="Wang Y."/>
            <person name="Mondo S."/>
            <person name="Ahrendt S."/>
            <person name="Andreopoulos W."/>
            <person name="Barry K."/>
            <person name="Beard J."/>
            <person name="Benny G.L."/>
            <person name="Blankenship S."/>
            <person name="Bonito G."/>
            <person name="Cuomo C."/>
            <person name="Desiro A."/>
            <person name="Gervers K.A."/>
            <person name="Hundley H."/>
            <person name="Kuo A."/>
            <person name="LaButti K."/>
            <person name="Lang B.F."/>
            <person name="Lipzen A."/>
            <person name="O'Donnell K."/>
            <person name="Pangilinan J."/>
            <person name="Reynolds N."/>
            <person name="Sandor L."/>
            <person name="Smith M.E."/>
            <person name="Tsang A."/>
            <person name="Grigoriev I.V."/>
            <person name="Stajich J.E."/>
            <person name="Spatafora J.W."/>
        </authorList>
    </citation>
    <scope>NUCLEOTIDE SEQUENCE</scope>
    <source>
        <strain evidence="2">RSA 2281</strain>
    </source>
</reference>
<keyword evidence="3" id="KW-1185">Reference proteome</keyword>
<feature type="region of interest" description="Disordered" evidence="1">
    <location>
        <begin position="682"/>
        <end position="807"/>
    </location>
</feature>
<dbReference type="EMBL" id="JAIXMP010000002">
    <property type="protein sequence ID" value="KAI9276792.1"/>
    <property type="molecule type" value="Genomic_DNA"/>
</dbReference>
<sequence length="864" mass="97745">MISKKAKDINSPFTAIILDGHPTAFAATTRDHDSSIDRTQMLPPIPWWTCMVDSTLEFCRIGWETALNKLPEIAVIAAGEQPRYLVSSNQAGQVQKLVEGFKDVQPRQTTPEDRLQAAVHSLFQKSKENQSRNIRMILLILSKGNEDRYSYYNNEESEKRDIRAMIYDSFKDSTGFDSIHVDVLRLFPFTDGLLPNIEKTTFAPSATLSMYNIPNCSEALKMAMRNLAQLYYNVDLLQISKIPMNVRRQDGNAAMTQTVEFYARCTVTCYDDRHQQSNTNPQIKSNDTSLPIYDPRYLQSKIIQLTYVKRNKRVPNDMGWCSCQRLITPLVDDGPTQAYLGTILQGSVSYLVDPENMNTNKEWTHTLIADHGKVLLHVFDHRLENEFSKKVQTMVDKSNVKVENPSMRHSSSFPLITPDKVQEFVQMFIQPNLYPDVSQLTTNKKYDALKFSSESSLLAALSKNTYTSPNIELTSRWHTCFRDSMGTDKFPVILEDNRPIKDFANEVCNGSPLYSGFGLLSTLNLPVSASLNKIMNAAFSNNASQTRIAIAEIDIIVGQLSSVLAGKSSKMITNIKMLKEDSRLLAKRLLIALYLIGRRFMDSGTKTREMCNYLLKAINEKTTITGRTGERLDEDEEMEDVKPNEIGTNEGSFTVEAAWNQAKKFEGMTVREQEDSRYTLGTGIATLPPSVKNEDGVVPSTQALTQSRRGGRGRGRGRGGGRETPERNVSVNPNFMRHEGGEAGVNPRKRQSDMSGQQQKQKQKQQPAVPYLLNELSGNKGVDDDQTATHKTKEQEKNPFGPPGSFLSLYWNVDKQLREGKQGEKDGKVLVQRNNKWERIQKDFDGRMQQQQQQQQNNNNNKKK</sequence>
<evidence type="ECO:0000313" key="3">
    <source>
        <dbReference type="Proteomes" id="UP001209540"/>
    </source>
</evidence>
<feature type="compositionally biased region" description="Low complexity" evidence="1">
    <location>
        <begin position="757"/>
        <end position="766"/>
    </location>
</feature>
<accession>A0AAD5KN47</accession>
<protein>
    <submittedName>
        <fullName evidence="2">Uncharacterized protein</fullName>
    </submittedName>
</protein>
<feature type="region of interest" description="Disordered" evidence="1">
    <location>
        <begin position="840"/>
        <end position="864"/>
    </location>
</feature>
<dbReference type="AlphaFoldDB" id="A0AAD5KN47"/>
<name>A0AAD5KN47_9FUNG</name>
<feature type="compositionally biased region" description="Basic and acidic residues" evidence="1">
    <location>
        <begin position="781"/>
        <end position="797"/>
    </location>
</feature>
<evidence type="ECO:0000256" key="1">
    <source>
        <dbReference type="SAM" id="MobiDB-lite"/>
    </source>
</evidence>